<dbReference type="GO" id="GO:0043041">
    <property type="term" value="P:amino acid activation for nonribosomal peptide biosynthetic process"/>
    <property type="evidence" value="ECO:0007669"/>
    <property type="project" value="TreeGrafter"/>
</dbReference>
<feature type="non-terminal residue" evidence="2">
    <location>
        <position position="103"/>
    </location>
</feature>
<organism evidence="2 3">
    <name type="scientific">Duganella violaceipulchra</name>
    <dbReference type="NCBI Taxonomy" id="2849652"/>
    <lineage>
        <taxon>Bacteria</taxon>
        <taxon>Pseudomonadati</taxon>
        <taxon>Pseudomonadota</taxon>
        <taxon>Betaproteobacteria</taxon>
        <taxon>Burkholderiales</taxon>
        <taxon>Oxalobacteraceae</taxon>
        <taxon>Telluria group</taxon>
        <taxon>Duganella</taxon>
    </lineage>
</organism>
<dbReference type="Pfam" id="PF00501">
    <property type="entry name" value="AMP-binding"/>
    <property type="match status" value="1"/>
</dbReference>
<protein>
    <submittedName>
        <fullName evidence="2">AMP-binding protein</fullName>
    </submittedName>
</protein>
<dbReference type="Proteomes" id="UP001155901">
    <property type="component" value="Unassembled WGS sequence"/>
</dbReference>
<comment type="caution">
    <text evidence="2">The sequence shown here is derived from an EMBL/GenBank/DDBJ whole genome shotgun (WGS) entry which is preliminary data.</text>
</comment>
<gene>
    <name evidence="2" type="ORF">KVP70_33575</name>
</gene>
<name>A0AA41L8Y5_9BURK</name>
<dbReference type="RefSeq" id="WP_217946756.1">
    <property type="nucleotide sequence ID" value="NZ_JAHTGR010000177.1"/>
</dbReference>
<dbReference type="InterPro" id="IPR000873">
    <property type="entry name" value="AMP-dep_synth/lig_dom"/>
</dbReference>
<dbReference type="GO" id="GO:0031177">
    <property type="term" value="F:phosphopantetheine binding"/>
    <property type="evidence" value="ECO:0007669"/>
    <property type="project" value="TreeGrafter"/>
</dbReference>
<dbReference type="EMBL" id="JAHTGR010000177">
    <property type="protein sequence ID" value="MBV6325827.1"/>
    <property type="molecule type" value="Genomic_DNA"/>
</dbReference>
<feature type="non-terminal residue" evidence="2">
    <location>
        <position position="1"/>
    </location>
</feature>
<dbReference type="PANTHER" id="PTHR45527">
    <property type="entry name" value="NONRIBOSOMAL PEPTIDE SYNTHETASE"/>
    <property type="match status" value="1"/>
</dbReference>
<dbReference type="PANTHER" id="PTHR45527:SF14">
    <property type="entry name" value="PLIPASTATIN SYNTHASE SUBUNIT B"/>
    <property type="match status" value="1"/>
</dbReference>
<accession>A0AA41L8Y5</accession>
<sequence>NAGTQLINMYGITETTVHVTYRPLEPADAARHGASPIGRRIPDLRTYILDANRQPVPIGVVGELYVGGAGVARGYLNRPELTAERFLDDPFAGEAGARMYKTG</sequence>
<dbReference type="AlphaFoldDB" id="A0AA41L8Y5"/>
<evidence type="ECO:0000259" key="1">
    <source>
        <dbReference type="Pfam" id="PF00501"/>
    </source>
</evidence>
<dbReference type="GO" id="GO:0005829">
    <property type="term" value="C:cytosol"/>
    <property type="evidence" value="ECO:0007669"/>
    <property type="project" value="TreeGrafter"/>
</dbReference>
<evidence type="ECO:0000313" key="2">
    <source>
        <dbReference type="EMBL" id="MBV6325827.1"/>
    </source>
</evidence>
<reference evidence="2" key="1">
    <citation type="submission" date="2021-07" db="EMBL/GenBank/DDBJ databases">
        <title>Characterization of violacein-producing bacteria and related species.</title>
        <authorList>
            <person name="Wilson H.S."/>
            <person name="De Leon M.E."/>
        </authorList>
    </citation>
    <scope>NUCLEOTIDE SEQUENCE</scope>
    <source>
        <strain evidence="2">HSC-15S17</strain>
    </source>
</reference>
<feature type="domain" description="AMP-dependent synthetase/ligase" evidence="1">
    <location>
        <begin position="4"/>
        <end position="76"/>
    </location>
</feature>
<proteinExistence type="predicted"/>
<dbReference type="GO" id="GO:0044550">
    <property type="term" value="P:secondary metabolite biosynthetic process"/>
    <property type="evidence" value="ECO:0007669"/>
    <property type="project" value="TreeGrafter"/>
</dbReference>
<evidence type="ECO:0000313" key="3">
    <source>
        <dbReference type="Proteomes" id="UP001155901"/>
    </source>
</evidence>